<dbReference type="PANTHER" id="PTHR44259">
    <property type="entry name" value="OS07G0183000 PROTEIN-RELATED"/>
    <property type="match status" value="1"/>
</dbReference>
<evidence type="ECO:0000259" key="2">
    <source>
        <dbReference type="Pfam" id="PF03478"/>
    </source>
</evidence>
<dbReference type="EMBL" id="MTKT01004486">
    <property type="protein sequence ID" value="OWM71313.1"/>
    <property type="molecule type" value="Genomic_DNA"/>
</dbReference>
<dbReference type="AlphaFoldDB" id="A0A218WFJ3"/>
<feature type="domain" description="KIB1-4 beta-propeller" evidence="2">
    <location>
        <begin position="63"/>
        <end position="357"/>
    </location>
</feature>
<dbReference type="GeneID" id="116190841"/>
<sequence>MEVDWSHLPPELLETISSKLPIYSDYLRFRAVCRSFLSSVPRTPRHMPPQLPWLLLSADTSSFFNPQDRRVYILRRPTKPPSLLSGRRCCGSSHGWLATLGDAPDVLLFNPLTLSQVDLPPLSAFPNVLSFDYANVGREYILRSPFGKLVSLDLSHMRDSFVQKIVLSSAPTDDPEFAAVAVLTSHDLAVCRHGDSRWTFVEGASSYTEDVIYRDGSFHALHKSGRVAVFSPSSAPEVSFVEAHGRFQGDLHYLVSAGEDWLLVTRYLKIQCEDEPHLAMHKTAGFDVFKLDRRIESGPRWVKMTDLGDYMLFVGRNSSLALRASEFPGCEGDCIYFTDDYSEYNSDWIGEPDVGIYRLWDGGIEPLPCYPQSTAHLIRPQPIWLTRNPR</sequence>
<dbReference type="Proteomes" id="UP000515151">
    <property type="component" value="Chromosome 1"/>
</dbReference>
<dbReference type="CDD" id="cd09917">
    <property type="entry name" value="F-box_SF"/>
    <property type="match status" value="1"/>
</dbReference>
<name>A0A218WFJ3_PUNGR</name>
<reference evidence="5" key="3">
    <citation type="journal article" date="2020" name="Plant Biotechnol. J.">
        <title>The pomegranate (Punica granatum L.) draft genome dissects genetic divergence between soft- and hard-seeded cultivars.</title>
        <authorList>
            <person name="Luo X."/>
            <person name="Li H."/>
            <person name="Wu Z."/>
            <person name="Yao W."/>
            <person name="Zhao P."/>
            <person name="Cao D."/>
            <person name="Yu H."/>
            <person name="Li K."/>
            <person name="Poudel K."/>
            <person name="Zhao D."/>
            <person name="Zhang F."/>
            <person name="Xia X."/>
            <person name="Chen L."/>
            <person name="Wang Q."/>
            <person name="Jing D."/>
            <person name="Cao S."/>
        </authorList>
    </citation>
    <scope>NUCLEOTIDE SEQUENCE [LARGE SCALE GENOMIC DNA]</scope>
</reference>
<dbReference type="InterPro" id="IPR001810">
    <property type="entry name" value="F-box_dom"/>
</dbReference>
<dbReference type="InterPro" id="IPR005174">
    <property type="entry name" value="KIB1-4_b-propeller"/>
</dbReference>
<evidence type="ECO:0000313" key="6">
    <source>
        <dbReference type="RefSeq" id="XP_031376046.1"/>
    </source>
</evidence>
<dbReference type="PANTHER" id="PTHR44259:SF114">
    <property type="entry name" value="OS06G0707300 PROTEIN"/>
    <property type="match status" value="1"/>
</dbReference>
<organism evidence="3 4">
    <name type="scientific">Punica granatum</name>
    <name type="common">Pomegranate</name>
    <dbReference type="NCBI Taxonomy" id="22663"/>
    <lineage>
        <taxon>Eukaryota</taxon>
        <taxon>Viridiplantae</taxon>
        <taxon>Streptophyta</taxon>
        <taxon>Embryophyta</taxon>
        <taxon>Tracheophyta</taxon>
        <taxon>Spermatophyta</taxon>
        <taxon>Magnoliopsida</taxon>
        <taxon>eudicotyledons</taxon>
        <taxon>Gunneridae</taxon>
        <taxon>Pentapetalae</taxon>
        <taxon>rosids</taxon>
        <taxon>malvids</taxon>
        <taxon>Myrtales</taxon>
        <taxon>Lythraceae</taxon>
        <taxon>Punica</taxon>
    </lineage>
</organism>
<dbReference type="InterPro" id="IPR050942">
    <property type="entry name" value="F-box_BR-signaling"/>
</dbReference>
<dbReference type="Proteomes" id="UP000197138">
    <property type="component" value="Unassembled WGS sequence"/>
</dbReference>
<reference evidence="6" key="4">
    <citation type="submission" date="2025-04" db="UniProtKB">
        <authorList>
            <consortium name="RefSeq"/>
        </authorList>
    </citation>
    <scope>IDENTIFICATION</scope>
    <source>
        <tissue evidence="6">Leaf</tissue>
    </source>
</reference>
<reference evidence="3" key="2">
    <citation type="submission" date="2017-06" db="EMBL/GenBank/DDBJ databases">
        <title>The pomegranate genome and the genomics of punicalagin biosynthesis.</title>
        <authorList>
            <person name="Xu C."/>
        </authorList>
    </citation>
    <scope>NUCLEOTIDE SEQUENCE [LARGE SCALE GENOMIC DNA]</scope>
    <source>
        <tissue evidence="3">Fresh leaf</tissue>
    </source>
</reference>
<dbReference type="Gene3D" id="1.20.1280.50">
    <property type="match status" value="1"/>
</dbReference>
<keyword evidence="5" id="KW-1185">Reference proteome</keyword>
<dbReference type="Pfam" id="PF03478">
    <property type="entry name" value="Beta-prop_KIB1-4"/>
    <property type="match status" value="1"/>
</dbReference>
<feature type="domain" description="F-box" evidence="1">
    <location>
        <begin position="5"/>
        <end position="40"/>
    </location>
</feature>
<evidence type="ECO:0000313" key="3">
    <source>
        <dbReference type="EMBL" id="OWM71313.1"/>
    </source>
</evidence>
<evidence type="ECO:0000259" key="1">
    <source>
        <dbReference type="Pfam" id="PF00646"/>
    </source>
</evidence>
<reference evidence="4" key="1">
    <citation type="journal article" date="2017" name="Plant J.">
        <title>The pomegranate (Punica granatum L.) genome and the genomics of punicalagin biosynthesis.</title>
        <authorList>
            <person name="Qin G."/>
            <person name="Xu C."/>
            <person name="Ming R."/>
            <person name="Tang H."/>
            <person name="Guyot R."/>
            <person name="Kramer E.M."/>
            <person name="Hu Y."/>
            <person name="Yi X."/>
            <person name="Qi Y."/>
            <person name="Xu X."/>
            <person name="Gao Z."/>
            <person name="Pan H."/>
            <person name="Jian J."/>
            <person name="Tian Y."/>
            <person name="Yue Z."/>
            <person name="Xu Y."/>
        </authorList>
    </citation>
    <scope>NUCLEOTIDE SEQUENCE [LARGE SCALE GENOMIC DNA]</scope>
    <source>
        <strain evidence="4">cv. Dabenzi</strain>
    </source>
</reference>
<dbReference type="RefSeq" id="XP_031376046.1">
    <property type="nucleotide sequence ID" value="XM_031520186.1"/>
</dbReference>
<evidence type="ECO:0000313" key="4">
    <source>
        <dbReference type="Proteomes" id="UP000197138"/>
    </source>
</evidence>
<proteinExistence type="predicted"/>
<dbReference type="OrthoDB" id="600964at2759"/>
<evidence type="ECO:0000313" key="5">
    <source>
        <dbReference type="Proteomes" id="UP000515151"/>
    </source>
</evidence>
<dbReference type="Pfam" id="PF00646">
    <property type="entry name" value="F-box"/>
    <property type="match status" value="1"/>
</dbReference>
<protein>
    <submittedName>
        <fullName evidence="6">F-box protein SKIP23-like</fullName>
    </submittedName>
</protein>
<accession>A0A218WFJ3</accession>
<gene>
    <name evidence="6" type="primary">LOC116190841</name>
    <name evidence="3" type="ORF">CDL15_Pgr011441</name>
</gene>